<dbReference type="AlphaFoldDB" id="A0A0W0U8F1"/>
<sequence>MQGILYAACMCQNIIHANGRVKICVWASLEAAATVFAFIRNTDESPEIQRLSGCILIPWPQAHCE</sequence>
<keyword evidence="2" id="KW-1185">Reference proteome</keyword>
<dbReference type="EMBL" id="LNYC01000005">
    <property type="protein sequence ID" value="KTD04216.1"/>
    <property type="molecule type" value="Genomic_DNA"/>
</dbReference>
<reference evidence="1 2" key="1">
    <citation type="submission" date="2015-11" db="EMBL/GenBank/DDBJ databases">
        <title>Genomic analysis of 38 Legionella species identifies large and diverse effector repertoires.</title>
        <authorList>
            <person name="Burstein D."/>
            <person name="Amaro F."/>
            <person name="Zusman T."/>
            <person name="Lifshitz Z."/>
            <person name="Cohen O."/>
            <person name="Gilbert J.A."/>
            <person name="Pupko T."/>
            <person name="Shuman H.A."/>
            <person name="Segal G."/>
        </authorList>
    </citation>
    <scope>NUCLEOTIDE SEQUENCE [LARGE SCALE GENOMIC DNA]</scope>
    <source>
        <strain evidence="1 2">ATCC 49504</strain>
    </source>
</reference>
<organism evidence="1 2">
    <name type="scientific">Legionella geestiana</name>
    <dbReference type="NCBI Taxonomy" id="45065"/>
    <lineage>
        <taxon>Bacteria</taxon>
        <taxon>Pseudomonadati</taxon>
        <taxon>Pseudomonadota</taxon>
        <taxon>Gammaproteobacteria</taxon>
        <taxon>Legionellales</taxon>
        <taxon>Legionellaceae</taxon>
        <taxon>Legionella</taxon>
    </lineage>
</organism>
<dbReference type="Proteomes" id="UP000054785">
    <property type="component" value="Unassembled WGS sequence"/>
</dbReference>
<accession>A0A0W0U8F1</accession>
<name>A0A0W0U8F1_9GAMM</name>
<evidence type="ECO:0000313" key="1">
    <source>
        <dbReference type="EMBL" id="KTD04216.1"/>
    </source>
</evidence>
<gene>
    <name evidence="1" type="ORF">Lgee_0246</name>
</gene>
<evidence type="ECO:0000313" key="2">
    <source>
        <dbReference type="Proteomes" id="UP000054785"/>
    </source>
</evidence>
<dbReference type="PATRIC" id="fig|45065.4.peg.262"/>
<dbReference type="STRING" id="45065.Lgee_0246"/>
<protein>
    <submittedName>
        <fullName evidence="1">Uncharacterized protein</fullName>
    </submittedName>
</protein>
<comment type="caution">
    <text evidence="1">The sequence shown here is derived from an EMBL/GenBank/DDBJ whole genome shotgun (WGS) entry which is preliminary data.</text>
</comment>
<proteinExistence type="predicted"/>